<evidence type="ECO:0000313" key="4">
    <source>
        <dbReference type="Proteomes" id="UP000507470"/>
    </source>
</evidence>
<dbReference type="PRINTS" id="PR00453">
    <property type="entry name" value="VWFADOMAIN"/>
</dbReference>
<feature type="signal peptide" evidence="1">
    <location>
        <begin position="1"/>
        <end position="17"/>
    </location>
</feature>
<keyword evidence="4" id="KW-1185">Reference proteome</keyword>
<gene>
    <name evidence="3" type="ORF">MCOR_34333</name>
</gene>
<feature type="domain" description="VWFA" evidence="2">
    <location>
        <begin position="27"/>
        <end position="181"/>
    </location>
</feature>
<dbReference type="AlphaFoldDB" id="A0A6J8CXC0"/>
<name>A0A6J8CXC0_MYTCO</name>
<organism evidence="3 4">
    <name type="scientific">Mytilus coruscus</name>
    <name type="common">Sea mussel</name>
    <dbReference type="NCBI Taxonomy" id="42192"/>
    <lineage>
        <taxon>Eukaryota</taxon>
        <taxon>Metazoa</taxon>
        <taxon>Spiralia</taxon>
        <taxon>Lophotrochozoa</taxon>
        <taxon>Mollusca</taxon>
        <taxon>Bivalvia</taxon>
        <taxon>Autobranchia</taxon>
        <taxon>Pteriomorphia</taxon>
        <taxon>Mytilida</taxon>
        <taxon>Mytiloidea</taxon>
        <taxon>Mytilidae</taxon>
        <taxon>Mytilinae</taxon>
        <taxon>Mytilus</taxon>
    </lineage>
</organism>
<dbReference type="PANTHER" id="PTHR24020">
    <property type="entry name" value="COLLAGEN ALPHA"/>
    <property type="match status" value="1"/>
</dbReference>
<protein>
    <submittedName>
        <fullName evidence="3">COL6A</fullName>
    </submittedName>
</protein>
<evidence type="ECO:0000313" key="3">
    <source>
        <dbReference type="EMBL" id="CAC5400119.1"/>
    </source>
</evidence>
<dbReference type="Proteomes" id="UP000507470">
    <property type="component" value="Unassembled WGS sequence"/>
</dbReference>
<evidence type="ECO:0000259" key="2">
    <source>
        <dbReference type="PROSITE" id="PS50234"/>
    </source>
</evidence>
<dbReference type="OrthoDB" id="6132182at2759"/>
<dbReference type="InterPro" id="IPR002035">
    <property type="entry name" value="VWF_A"/>
</dbReference>
<evidence type="ECO:0000256" key="1">
    <source>
        <dbReference type="SAM" id="SignalP"/>
    </source>
</evidence>
<dbReference type="PROSITE" id="PS50234">
    <property type="entry name" value="VWFA"/>
    <property type="match status" value="1"/>
</dbReference>
<sequence>MMQVWVLLPLFLSRKWAAEVCSNQPADIGFLIDESGSVGEANFKKNLEFVKQFVDVFDIGNTAVKISTFAFHTLMGKGFHFSCCNDKASIKSKVDKISYSGGGQDFEMALKFSRNSMFQSVNGARDFSLKILMFFTDGQSTVQDGGSILHQLGIIVYSVGVGNGVDRNQLDKIATNQSYVFYGVQLC</sequence>
<keyword evidence="1" id="KW-0732">Signal</keyword>
<dbReference type="InterPro" id="IPR050525">
    <property type="entry name" value="ECM_Assembly_Org"/>
</dbReference>
<accession>A0A6J8CXC0</accession>
<proteinExistence type="predicted"/>
<feature type="chain" id="PRO_5026917115" evidence="1">
    <location>
        <begin position="18"/>
        <end position="187"/>
    </location>
</feature>
<dbReference type="EMBL" id="CACVKT020006167">
    <property type="protein sequence ID" value="CAC5400119.1"/>
    <property type="molecule type" value="Genomic_DNA"/>
</dbReference>
<dbReference type="InterPro" id="IPR036465">
    <property type="entry name" value="vWFA_dom_sf"/>
</dbReference>
<dbReference type="Gene3D" id="3.40.50.410">
    <property type="entry name" value="von Willebrand factor, type A domain"/>
    <property type="match status" value="1"/>
</dbReference>
<dbReference type="PANTHER" id="PTHR24020:SF20">
    <property type="entry name" value="PH DOMAIN-CONTAINING PROTEIN"/>
    <property type="match status" value="1"/>
</dbReference>
<dbReference type="SUPFAM" id="SSF53300">
    <property type="entry name" value="vWA-like"/>
    <property type="match status" value="1"/>
</dbReference>
<dbReference type="Pfam" id="PF00092">
    <property type="entry name" value="VWA"/>
    <property type="match status" value="1"/>
</dbReference>
<dbReference type="SMART" id="SM00327">
    <property type="entry name" value="VWA"/>
    <property type="match status" value="1"/>
</dbReference>
<reference evidence="3 4" key="1">
    <citation type="submission" date="2020-06" db="EMBL/GenBank/DDBJ databases">
        <authorList>
            <person name="Li R."/>
            <person name="Bekaert M."/>
        </authorList>
    </citation>
    <scope>NUCLEOTIDE SEQUENCE [LARGE SCALE GENOMIC DNA]</scope>
    <source>
        <strain evidence="4">wild</strain>
    </source>
</reference>